<comment type="caution">
    <text evidence="4">The sequence shown here is derived from an EMBL/GenBank/DDBJ whole genome shotgun (WGS) entry which is preliminary data.</text>
</comment>
<dbReference type="GO" id="GO:0003697">
    <property type="term" value="F:single-stranded DNA binding"/>
    <property type="evidence" value="ECO:0007669"/>
    <property type="project" value="UniProtKB-UniRule"/>
</dbReference>
<dbReference type="HAMAP" id="MF_00984">
    <property type="entry name" value="SSB"/>
    <property type="match status" value="1"/>
</dbReference>
<dbReference type="GO" id="GO:0009295">
    <property type="term" value="C:nucleoid"/>
    <property type="evidence" value="ECO:0007669"/>
    <property type="project" value="TreeGrafter"/>
</dbReference>
<evidence type="ECO:0000313" key="5">
    <source>
        <dbReference type="Proteomes" id="UP000307507"/>
    </source>
</evidence>
<dbReference type="CDD" id="cd04496">
    <property type="entry name" value="SSB_OBF"/>
    <property type="match status" value="1"/>
</dbReference>
<dbReference type="PANTHER" id="PTHR10302">
    <property type="entry name" value="SINGLE-STRANDED DNA-BINDING PROTEIN"/>
    <property type="match status" value="1"/>
</dbReference>
<dbReference type="GO" id="GO:0006260">
    <property type="term" value="P:DNA replication"/>
    <property type="evidence" value="ECO:0007669"/>
    <property type="project" value="InterPro"/>
</dbReference>
<evidence type="ECO:0000256" key="3">
    <source>
        <dbReference type="PIRNR" id="PIRNR002070"/>
    </source>
</evidence>
<organism evidence="4 5">
    <name type="scientific">Flavobacterium supellecticarium</name>
    <dbReference type="NCBI Taxonomy" id="2565924"/>
    <lineage>
        <taxon>Bacteria</taxon>
        <taxon>Pseudomonadati</taxon>
        <taxon>Bacteroidota</taxon>
        <taxon>Flavobacteriia</taxon>
        <taxon>Flavobacteriales</taxon>
        <taxon>Flavobacteriaceae</taxon>
        <taxon>Flavobacterium</taxon>
    </lineage>
</organism>
<dbReference type="PANTHER" id="PTHR10302:SF0">
    <property type="entry name" value="SINGLE-STRANDED DNA-BINDING PROTEIN, MITOCHONDRIAL"/>
    <property type="match status" value="1"/>
</dbReference>
<comment type="subunit">
    <text evidence="2">Homotetramer.</text>
</comment>
<evidence type="ECO:0000256" key="1">
    <source>
        <dbReference type="ARBA" id="ARBA00023125"/>
    </source>
</evidence>
<dbReference type="EMBL" id="SSNZ01000005">
    <property type="protein sequence ID" value="THF49486.1"/>
    <property type="molecule type" value="Genomic_DNA"/>
</dbReference>
<proteinExistence type="inferred from homology"/>
<sequence>MNTLRNRVQLIGNVGSDPEIKTLEEGRKLAKLSVATNEVYYNEKGEKVTDTQWHVVKAWGKLADIVEKFVEKGKEVVLEGKLVHRTWEDKEGHKRYSTEIVVNEILLL</sequence>
<dbReference type="Gene3D" id="2.40.50.140">
    <property type="entry name" value="Nucleic acid-binding proteins"/>
    <property type="match status" value="1"/>
</dbReference>
<reference evidence="4" key="1">
    <citation type="submission" date="2019-04" db="EMBL/GenBank/DDBJ databases">
        <title>Flavobacterium sp. nov. isolated from construction timber.</title>
        <authorList>
            <person name="Lin S.-Y."/>
            <person name="Chang C.-T."/>
            <person name="Young C.-C."/>
        </authorList>
    </citation>
    <scope>NUCLEOTIDE SEQUENCE [LARGE SCALE GENOMIC DNA]</scope>
    <source>
        <strain evidence="4">CC-CTC003</strain>
    </source>
</reference>
<protein>
    <recommendedName>
        <fullName evidence="2 3">Single-stranded DNA-binding protein</fullName>
        <shortName evidence="2">SSB</shortName>
    </recommendedName>
</protein>
<evidence type="ECO:0000256" key="2">
    <source>
        <dbReference type="HAMAP-Rule" id="MF_00984"/>
    </source>
</evidence>
<keyword evidence="1 2" id="KW-0238">DNA-binding</keyword>
<dbReference type="Proteomes" id="UP000307507">
    <property type="component" value="Unassembled WGS sequence"/>
</dbReference>
<dbReference type="OrthoDB" id="9809878at2"/>
<dbReference type="RefSeq" id="WP_136403493.1">
    <property type="nucleotide sequence ID" value="NZ_SSNZ01000005.1"/>
</dbReference>
<gene>
    <name evidence="4" type="primary">ssb</name>
    <name evidence="4" type="ORF">E6C50_12115</name>
</gene>
<name>A0A4S3ZUR7_9FLAO</name>
<comment type="caution">
    <text evidence="2">Lacks conserved residue(s) required for the propagation of feature annotation.</text>
</comment>
<dbReference type="InterPro" id="IPR012340">
    <property type="entry name" value="NA-bd_OB-fold"/>
</dbReference>
<dbReference type="Pfam" id="PF00436">
    <property type="entry name" value="SSB"/>
    <property type="match status" value="1"/>
</dbReference>
<dbReference type="PIRSF" id="PIRSF002070">
    <property type="entry name" value="SSB"/>
    <property type="match status" value="1"/>
</dbReference>
<dbReference type="AlphaFoldDB" id="A0A4S3ZUR7"/>
<dbReference type="InterPro" id="IPR000424">
    <property type="entry name" value="Primosome_PriB/ssb"/>
</dbReference>
<evidence type="ECO:0000313" key="4">
    <source>
        <dbReference type="EMBL" id="THF49486.1"/>
    </source>
</evidence>
<keyword evidence="5" id="KW-1185">Reference proteome</keyword>
<dbReference type="PROSITE" id="PS50935">
    <property type="entry name" value="SSB"/>
    <property type="match status" value="1"/>
</dbReference>
<accession>A0A4S3ZUR7</accession>
<dbReference type="NCBIfam" id="TIGR00621">
    <property type="entry name" value="ssb"/>
    <property type="match status" value="1"/>
</dbReference>
<dbReference type="SUPFAM" id="SSF50249">
    <property type="entry name" value="Nucleic acid-binding proteins"/>
    <property type="match status" value="1"/>
</dbReference>
<dbReference type="InterPro" id="IPR011344">
    <property type="entry name" value="ssDNA-bd"/>
</dbReference>